<evidence type="ECO:0000256" key="3">
    <source>
        <dbReference type="ARBA" id="ARBA00022980"/>
    </source>
</evidence>
<reference evidence="8 9" key="1">
    <citation type="submission" date="2020-07" db="EMBL/GenBank/DDBJ databases">
        <authorList>
            <person name="Feng H."/>
        </authorList>
    </citation>
    <scope>NUCLEOTIDE SEQUENCE [LARGE SCALE GENOMIC DNA]</scope>
    <source>
        <strain evidence="9">s-11</strain>
    </source>
</reference>
<dbReference type="GO" id="GO:0008097">
    <property type="term" value="F:5S rRNA binding"/>
    <property type="evidence" value="ECO:0007669"/>
    <property type="project" value="InterPro"/>
</dbReference>
<dbReference type="InterPro" id="IPR037121">
    <property type="entry name" value="Ribosomal_bL25_C"/>
</dbReference>
<dbReference type="InterPro" id="IPR011035">
    <property type="entry name" value="Ribosomal_bL25/Gln-tRNA_synth"/>
</dbReference>
<comment type="subunit">
    <text evidence="5">Part of the 50S ribosomal subunit; part of the 5S rRNA/L5/L18/L25 subcomplex. Contacts the 5S rRNA. Binds to the 5S rRNA independently of L5 and L18.</text>
</comment>
<evidence type="ECO:0000313" key="9">
    <source>
        <dbReference type="Proteomes" id="UP000530514"/>
    </source>
</evidence>
<evidence type="ECO:0000256" key="4">
    <source>
        <dbReference type="ARBA" id="ARBA00023274"/>
    </source>
</evidence>
<evidence type="ECO:0000256" key="5">
    <source>
        <dbReference type="HAMAP-Rule" id="MF_01334"/>
    </source>
</evidence>
<dbReference type="InterPro" id="IPR020057">
    <property type="entry name" value="Ribosomal_bL25_b-dom"/>
</dbReference>
<comment type="caution">
    <text evidence="8">The sequence shown here is derived from an EMBL/GenBank/DDBJ whole genome shotgun (WGS) entry which is preliminary data.</text>
</comment>
<keyword evidence="9" id="KW-1185">Reference proteome</keyword>
<keyword evidence="2 5" id="KW-0694">RNA-binding</keyword>
<dbReference type="PANTHER" id="PTHR33284">
    <property type="entry name" value="RIBOSOMAL PROTEIN L25/GLN-TRNA SYNTHETASE, ANTI-CODON-BINDING DOMAIN-CONTAINING PROTEIN"/>
    <property type="match status" value="1"/>
</dbReference>
<dbReference type="Pfam" id="PF14693">
    <property type="entry name" value="Ribosomal_TL5_C"/>
    <property type="match status" value="1"/>
</dbReference>
<dbReference type="InterPro" id="IPR029751">
    <property type="entry name" value="Ribosomal_L25_dom"/>
</dbReference>
<comment type="similarity">
    <text evidence="5">Belongs to the bacterial ribosomal protein bL25 family. CTC subfamily.</text>
</comment>
<dbReference type="InterPro" id="IPR001021">
    <property type="entry name" value="Ribosomal_bL25_long"/>
</dbReference>
<dbReference type="Proteomes" id="UP000530514">
    <property type="component" value="Unassembled WGS sequence"/>
</dbReference>
<dbReference type="EMBL" id="JACEIP010000006">
    <property type="protein sequence ID" value="MBA4542446.1"/>
    <property type="molecule type" value="Genomic_DNA"/>
</dbReference>
<evidence type="ECO:0000256" key="1">
    <source>
        <dbReference type="ARBA" id="ARBA00022730"/>
    </source>
</evidence>
<proteinExistence type="inferred from homology"/>
<dbReference type="Pfam" id="PF01386">
    <property type="entry name" value="Ribosomal_L25p"/>
    <property type="match status" value="1"/>
</dbReference>
<dbReference type="Gene3D" id="2.40.240.10">
    <property type="entry name" value="Ribosomal Protein L25, Chain P"/>
    <property type="match status" value="1"/>
</dbReference>
<evidence type="ECO:0000256" key="2">
    <source>
        <dbReference type="ARBA" id="ARBA00022884"/>
    </source>
</evidence>
<sequence length="195" mass="21757">MSVAITAEKRERTTQGYINRLRREGRIPAVLYGKDFSPELIHVAESEVRKLGARGFADLRLEGKAYRVMVRDIQRDPVKDRLLHIDFFKVEKNRPIDAEVPLVLTGEAPGAKAGGIVEQHLRTVEVRTLPDRLPQELTLDISGLEMGDSLSLNHLHLPEGVELLADPEAVVVSIVPPQAGEVSQEAEEENEKENE</sequence>
<keyword evidence="4 5" id="KW-0687">Ribonucleoprotein</keyword>
<name>A0A7W2AH98_9BACL</name>
<keyword evidence="1 5" id="KW-0699">rRNA-binding</keyword>
<dbReference type="Gene3D" id="2.170.120.20">
    <property type="entry name" value="Ribosomal protein L25, beta domain"/>
    <property type="match status" value="1"/>
</dbReference>
<dbReference type="GO" id="GO:0006412">
    <property type="term" value="P:translation"/>
    <property type="evidence" value="ECO:0007669"/>
    <property type="project" value="UniProtKB-UniRule"/>
</dbReference>
<evidence type="ECO:0000259" key="7">
    <source>
        <dbReference type="Pfam" id="PF14693"/>
    </source>
</evidence>
<organism evidence="8 9">
    <name type="scientific">Thermoactinomyces daqus</name>
    <dbReference type="NCBI Taxonomy" id="1329516"/>
    <lineage>
        <taxon>Bacteria</taxon>
        <taxon>Bacillati</taxon>
        <taxon>Bacillota</taxon>
        <taxon>Bacilli</taxon>
        <taxon>Bacillales</taxon>
        <taxon>Thermoactinomycetaceae</taxon>
        <taxon>Thermoactinomyces</taxon>
    </lineage>
</organism>
<dbReference type="SUPFAM" id="SSF50715">
    <property type="entry name" value="Ribosomal protein L25-like"/>
    <property type="match status" value="1"/>
</dbReference>
<evidence type="ECO:0000313" key="8">
    <source>
        <dbReference type="EMBL" id="MBA4542446.1"/>
    </source>
</evidence>
<dbReference type="HAMAP" id="MF_01334">
    <property type="entry name" value="Ribosomal_bL25_CTC"/>
    <property type="match status" value="1"/>
</dbReference>
<dbReference type="InterPro" id="IPR020930">
    <property type="entry name" value="Ribosomal_uL5_bac-type"/>
</dbReference>
<dbReference type="PANTHER" id="PTHR33284:SF1">
    <property type="entry name" value="RIBOSOMAL PROTEIN L25_GLN-TRNA SYNTHETASE, ANTI-CODON-BINDING DOMAIN-CONTAINING PROTEIN"/>
    <property type="match status" value="1"/>
</dbReference>
<dbReference type="CDD" id="cd00495">
    <property type="entry name" value="Ribosomal_L25_TL5_CTC"/>
    <property type="match status" value="1"/>
</dbReference>
<keyword evidence="3 5" id="KW-0689">Ribosomal protein</keyword>
<accession>A0A7W2AH98</accession>
<evidence type="ECO:0000259" key="6">
    <source>
        <dbReference type="Pfam" id="PF01386"/>
    </source>
</evidence>
<feature type="domain" description="Large ribosomal subunit protein bL25 beta" evidence="7">
    <location>
        <begin position="96"/>
        <end position="178"/>
    </location>
</feature>
<gene>
    <name evidence="5" type="primary">rplY</name>
    <name evidence="5" type="synonym">ctc</name>
    <name evidence="8" type="ORF">H1164_05960</name>
</gene>
<dbReference type="NCBIfam" id="TIGR00731">
    <property type="entry name" value="bL25_bact_ctc"/>
    <property type="match status" value="1"/>
</dbReference>
<feature type="domain" description="Large ribosomal subunit protein bL25 L25" evidence="6">
    <location>
        <begin position="5"/>
        <end position="87"/>
    </location>
</feature>
<dbReference type="GO" id="GO:0003735">
    <property type="term" value="F:structural constituent of ribosome"/>
    <property type="evidence" value="ECO:0007669"/>
    <property type="project" value="InterPro"/>
</dbReference>
<comment type="function">
    <text evidence="5">This is one of the proteins that binds to the 5S RNA in the ribosome where it forms part of the central protuberance.</text>
</comment>
<dbReference type="GO" id="GO:0022625">
    <property type="term" value="C:cytosolic large ribosomal subunit"/>
    <property type="evidence" value="ECO:0007669"/>
    <property type="project" value="TreeGrafter"/>
</dbReference>
<dbReference type="OrthoDB" id="9790002at2"/>
<dbReference type="AlphaFoldDB" id="A0A7W2AH98"/>
<protein>
    <recommendedName>
        <fullName evidence="5">Large ribosomal subunit protein bL25</fullName>
    </recommendedName>
    <alternativeName>
        <fullName evidence="5">General stress protein CTC</fullName>
    </alternativeName>
</protein>
<dbReference type="InterPro" id="IPR020056">
    <property type="entry name" value="Rbsml_bL25/Gln-tRNA_synth_N"/>
</dbReference>
<dbReference type="RefSeq" id="WP_052154127.1">
    <property type="nucleotide sequence ID" value="NZ_JACEIP010000006.1"/>
</dbReference>